<dbReference type="GO" id="GO:0000160">
    <property type="term" value="P:phosphorelay signal transduction system"/>
    <property type="evidence" value="ECO:0007669"/>
    <property type="project" value="InterPro"/>
</dbReference>
<sequence length="110" mass="12283">MNITSFAEEVGIDYESVIEDYCGDTAALRGDIEAFLPSCHLDELEKAIEAKDEDSVRKQAHAIRKKAEKIGLESMAQIARKLEESPAERFHAFISPIQREGQLYAKALAD</sequence>
<dbReference type="EMBL" id="JADIMU010000009">
    <property type="protein sequence ID" value="MBO8442360.1"/>
    <property type="molecule type" value="Genomic_DNA"/>
</dbReference>
<reference evidence="1" key="1">
    <citation type="submission" date="2020-10" db="EMBL/GenBank/DDBJ databases">
        <authorList>
            <person name="Gilroy R."/>
        </authorList>
    </citation>
    <scope>NUCLEOTIDE SEQUENCE</scope>
    <source>
        <strain evidence="1">11167</strain>
    </source>
</reference>
<dbReference type="Proteomes" id="UP000823633">
    <property type="component" value="Unassembled WGS sequence"/>
</dbReference>
<reference evidence="1" key="2">
    <citation type="journal article" date="2021" name="PeerJ">
        <title>Extensive microbial diversity within the chicken gut microbiome revealed by metagenomics and culture.</title>
        <authorList>
            <person name="Gilroy R."/>
            <person name="Ravi A."/>
            <person name="Getino M."/>
            <person name="Pursley I."/>
            <person name="Horton D.L."/>
            <person name="Alikhan N.F."/>
            <person name="Baker D."/>
            <person name="Gharbi K."/>
            <person name="Hall N."/>
            <person name="Watson M."/>
            <person name="Adriaenssens E.M."/>
            <person name="Foster-Nyarko E."/>
            <person name="Jarju S."/>
            <person name="Secka A."/>
            <person name="Antonio M."/>
            <person name="Oren A."/>
            <person name="Chaudhuri R.R."/>
            <person name="La Ragione R."/>
            <person name="Hildebrand F."/>
            <person name="Pallen M.J."/>
        </authorList>
    </citation>
    <scope>NUCLEOTIDE SEQUENCE</scope>
    <source>
        <strain evidence="1">11167</strain>
    </source>
</reference>
<gene>
    <name evidence="1" type="ORF">IAC42_01165</name>
</gene>
<protein>
    <submittedName>
        <fullName evidence="1">Hpt domain-containing protein</fullName>
    </submittedName>
</protein>
<comment type="caution">
    <text evidence="1">The sequence shown here is derived from an EMBL/GenBank/DDBJ whole genome shotgun (WGS) entry which is preliminary data.</text>
</comment>
<dbReference type="Gene3D" id="1.20.120.160">
    <property type="entry name" value="HPT domain"/>
    <property type="match status" value="1"/>
</dbReference>
<organism evidence="1 2">
    <name type="scientific">Candidatus Aphodenecus pullistercoris</name>
    <dbReference type="NCBI Taxonomy" id="2840669"/>
    <lineage>
        <taxon>Bacteria</taxon>
        <taxon>Pseudomonadati</taxon>
        <taxon>Spirochaetota</taxon>
        <taxon>Spirochaetia</taxon>
        <taxon>Spirochaetales</taxon>
        <taxon>Candidatus Aphodenecus</taxon>
    </lineage>
</organism>
<proteinExistence type="predicted"/>
<evidence type="ECO:0000313" key="2">
    <source>
        <dbReference type="Proteomes" id="UP000823633"/>
    </source>
</evidence>
<dbReference type="SUPFAM" id="SSF47226">
    <property type="entry name" value="Histidine-containing phosphotransfer domain, HPT domain"/>
    <property type="match status" value="1"/>
</dbReference>
<accession>A0A9D9E8V4</accession>
<dbReference type="AlphaFoldDB" id="A0A9D9E8V4"/>
<name>A0A9D9E8V4_9SPIR</name>
<evidence type="ECO:0000313" key="1">
    <source>
        <dbReference type="EMBL" id="MBO8442360.1"/>
    </source>
</evidence>
<dbReference type="InterPro" id="IPR036641">
    <property type="entry name" value="HPT_dom_sf"/>
</dbReference>